<protein>
    <recommendedName>
        <fullName evidence="5">levansucrase</fullName>
        <ecNumber evidence="5">2.4.1.10</ecNumber>
    </recommendedName>
    <alternativeName>
        <fullName evidence="6">Sucrose 6-fructosyltransferase</fullName>
    </alternativeName>
</protein>
<comment type="similarity">
    <text evidence="1">Belongs to the glycosyl hydrolase 68 family.</text>
</comment>
<comment type="catalytic activity">
    <reaction evidence="4">
        <text>[6)-beta-D-fructofuranosyl-(2-&gt;](n) alpha-D-glucopyranoside + sucrose = [6)-beta-D-fructofuranosyl-(2-&gt;](n+1) alpha-D-glucopyranoside + D-glucose</text>
        <dbReference type="Rhea" id="RHEA:13653"/>
        <dbReference type="Rhea" id="RHEA-COMP:13093"/>
        <dbReference type="Rhea" id="RHEA-COMP:13094"/>
        <dbReference type="ChEBI" id="CHEBI:4167"/>
        <dbReference type="ChEBI" id="CHEBI:17992"/>
        <dbReference type="ChEBI" id="CHEBI:134464"/>
        <dbReference type="EC" id="2.4.1.10"/>
    </reaction>
</comment>
<organism evidence="7 8">
    <name type="scientific">Pseudomonas amygdali pv. mori</name>
    <dbReference type="NCBI Taxonomy" id="34065"/>
    <lineage>
        <taxon>Bacteria</taxon>
        <taxon>Pseudomonadati</taxon>
        <taxon>Pseudomonadota</taxon>
        <taxon>Gammaproteobacteria</taxon>
        <taxon>Pseudomonadales</taxon>
        <taxon>Pseudomonadaceae</taxon>
        <taxon>Pseudomonas</taxon>
        <taxon>Pseudomonas amygdali</taxon>
    </lineage>
</organism>
<dbReference type="RefSeq" id="WP_183147083.1">
    <property type="nucleotide sequence ID" value="NZ_RBTD01000067.1"/>
</dbReference>
<evidence type="ECO:0000256" key="5">
    <source>
        <dbReference type="ARBA" id="ARBA00044516"/>
    </source>
</evidence>
<dbReference type="Proteomes" id="UP000276194">
    <property type="component" value="Unassembled WGS sequence"/>
</dbReference>
<evidence type="ECO:0000256" key="3">
    <source>
        <dbReference type="ARBA" id="ARBA00023277"/>
    </source>
</evidence>
<proteinExistence type="inferred from homology"/>
<evidence type="ECO:0000256" key="6">
    <source>
        <dbReference type="ARBA" id="ARBA00044568"/>
    </source>
</evidence>
<dbReference type="InterPro" id="IPR023296">
    <property type="entry name" value="Glyco_hydro_beta-prop_sf"/>
</dbReference>
<evidence type="ECO:0000313" key="7">
    <source>
        <dbReference type="EMBL" id="RMT25355.1"/>
    </source>
</evidence>
<comment type="caution">
    <text evidence="7">The sequence shown here is derived from an EMBL/GenBank/DDBJ whole genome shotgun (WGS) entry which is preliminary data.</text>
</comment>
<evidence type="ECO:0000256" key="4">
    <source>
        <dbReference type="ARBA" id="ARBA00044462"/>
    </source>
</evidence>
<dbReference type="AlphaFoldDB" id="A0A3M5JPV6"/>
<name>A0A3M5JPV6_PSEA0</name>
<keyword evidence="2" id="KW-0328">Glycosyltransferase</keyword>
<evidence type="ECO:0000256" key="2">
    <source>
        <dbReference type="ARBA" id="ARBA00022676"/>
    </source>
</evidence>
<reference evidence="7 8" key="1">
    <citation type="submission" date="2018-08" db="EMBL/GenBank/DDBJ databases">
        <title>Recombination of ecologically and evolutionarily significant loci maintains genetic cohesion in the Pseudomonas syringae species complex.</title>
        <authorList>
            <person name="Dillon M."/>
            <person name="Thakur S."/>
            <person name="Almeida R.N.D."/>
            <person name="Weir B.S."/>
            <person name="Guttman D.S."/>
        </authorList>
    </citation>
    <scope>NUCLEOTIDE SEQUENCE [LARGE SCALE GENOMIC DNA]</scope>
    <source>
        <strain evidence="7 8">ICMP 6941</strain>
    </source>
</reference>
<keyword evidence="2" id="KW-0808">Transferase</keyword>
<dbReference type="GO" id="GO:0050053">
    <property type="term" value="F:levansucrase activity"/>
    <property type="evidence" value="ECO:0007669"/>
    <property type="project" value="UniProtKB-EC"/>
</dbReference>
<dbReference type="Gene3D" id="2.115.10.20">
    <property type="entry name" value="Glycosyl hydrolase domain, family 43"/>
    <property type="match status" value="1"/>
</dbReference>
<dbReference type="EC" id="2.4.1.10" evidence="5"/>
<dbReference type="InterPro" id="IPR003469">
    <property type="entry name" value="Glyco_hydro_68"/>
</dbReference>
<gene>
    <name evidence="7" type="ORF">ALP52_05915</name>
</gene>
<keyword evidence="3" id="KW-0119">Carbohydrate metabolism</keyword>
<evidence type="ECO:0000313" key="8">
    <source>
        <dbReference type="Proteomes" id="UP000276194"/>
    </source>
</evidence>
<dbReference type="Pfam" id="PF02435">
    <property type="entry name" value="Glyco_hydro_68"/>
    <property type="match status" value="1"/>
</dbReference>
<sequence>PQAALFIDSVPTSGEDYRIGGTEAPTVRILLEGDRSFVQEVYDYGYIPAMKNVVLS</sequence>
<accession>A0A3M5JPV6</accession>
<dbReference type="EMBL" id="RBTD01000067">
    <property type="protein sequence ID" value="RMT25355.1"/>
    <property type="molecule type" value="Genomic_DNA"/>
</dbReference>
<feature type="non-terminal residue" evidence="7">
    <location>
        <position position="1"/>
    </location>
</feature>
<evidence type="ECO:0000256" key="1">
    <source>
        <dbReference type="ARBA" id="ARBA00006775"/>
    </source>
</evidence>
<dbReference type="GO" id="GO:0009758">
    <property type="term" value="P:carbohydrate utilization"/>
    <property type="evidence" value="ECO:0007669"/>
    <property type="project" value="InterPro"/>
</dbReference>